<reference evidence="5" key="1">
    <citation type="submission" date="2024-05" db="EMBL/GenBank/DDBJ databases">
        <title>Whole genome shotgun sequence of Streptomyces violascens NBRC 12920.</title>
        <authorList>
            <person name="Komaki H."/>
            <person name="Tamura T."/>
        </authorList>
    </citation>
    <scope>NUCLEOTIDE SEQUENCE</scope>
    <source>
        <strain evidence="5">NBRC 12920</strain>
    </source>
</reference>
<dbReference type="SUPFAM" id="SSF64288">
    <property type="entry name" value="Chorismate lyase-like"/>
    <property type="match status" value="1"/>
</dbReference>
<gene>
    <name evidence="5" type="ORF">Sviol_41160</name>
</gene>
<keyword evidence="2" id="KW-0238">DNA-binding</keyword>
<protein>
    <recommendedName>
        <fullName evidence="4">HTH gntR-type domain-containing protein</fullName>
    </recommendedName>
</protein>
<dbReference type="SMART" id="SM00345">
    <property type="entry name" value="HTH_GNTR"/>
    <property type="match status" value="1"/>
</dbReference>
<keyword evidence="1" id="KW-0805">Transcription regulation</keyword>
<dbReference type="Pfam" id="PF00392">
    <property type="entry name" value="GntR"/>
    <property type="match status" value="1"/>
</dbReference>
<keyword evidence="6" id="KW-1185">Reference proteome</keyword>
<feature type="domain" description="HTH gntR-type" evidence="4">
    <location>
        <begin position="1"/>
        <end position="68"/>
    </location>
</feature>
<dbReference type="InterPro" id="IPR050679">
    <property type="entry name" value="Bact_HTH_transcr_reg"/>
</dbReference>
<dbReference type="InterPro" id="IPR000524">
    <property type="entry name" value="Tscrpt_reg_HTH_GntR"/>
</dbReference>
<comment type="caution">
    <text evidence="5">The sequence shown here is derived from an EMBL/GenBank/DDBJ whole genome shotgun (WGS) entry which is preliminary data.</text>
</comment>
<evidence type="ECO:0000256" key="3">
    <source>
        <dbReference type="ARBA" id="ARBA00023163"/>
    </source>
</evidence>
<evidence type="ECO:0000313" key="6">
    <source>
        <dbReference type="Proteomes" id="UP001050808"/>
    </source>
</evidence>
<dbReference type="RefSeq" id="WP_226599027.1">
    <property type="nucleotide sequence ID" value="NZ_BNDY01000014.1"/>
</dbReference>
<dbReference type="PROSITE" id="PS50949">
    <property type="entry name" value="HTH_GNTR"/>
    <property type="match status" value="1"/>
</dbReference>
<sequence>MNAHEIAATLRSAIAAGEYPHGSKLPTIRQTAERYDVSHQTAASAYSVLAVLGMVRIDRRSGTTVTAGRSSDAHLGTFVPPDLTAAEAWKPTGEGTASEATTLVRQTDAAPMELPWSSTEGGFVERTRIRSVDGVAVQHKLTVLPYAVAARTPEGYEGIPPMLAPVGAAPMKPPEGVRVADWLGWNSARTKCTITAEPMSDDACAALGLPEGAPGFRVLAVAYDPEGNAVFATVTTAPLHHRVTLDIIG</sequence>
<dbReference type="PANTHER" id="PTHR44846:SF17">
    <property type="entry name" value="GNTR-FAMILY TRANSCRIPTIONAL REGULATOR"/>
    <property type="match status" value="1"/>
</dbReference>
<evidence type="ECO:0000256" key="2">
    <source>
        <dbReference type="ARBA" id="ARBA00023125"/>
    </source>
</evidence>
<dbReference type="InterPro" id="IPR036388">
    <property type="entry name" value="WH-like_DNA-bd_sf"/>
</dbReference>
<organism evidence="5 6">
    <name type="scientific">Streptomyces violascens</name>
    <dbReference type="NCBI Taxonomy" id="67381"/>
    <lineage>
        <taxon>Bacteria</taxon>
        <taxon>Bacillati</taxon>
        <taxon>Actinomycetota</taxon>
        <taxon>Actinomycetes</taxon>
        <taxon>Kitasatosporales</taxon>
        <taxon>Streptomycetaceae</taxon>
        <taxon>Streptomyces</taxon>
    </lineage>
</organism>
<dbReference type="InterPro" id="IPR028978">
    <property type="entry name" value="Chorismate_lyase_/UTRA_dom_sf"/>
</dbReference>
<dbReference type="InterPro" id="IPR036390">
    <property type="entry name" value="WH_DNA-bd_sf"/>
</dbReference>
<dbReference type="Gene3D" id="1.10.10.10">
    <property type="entry name" value="Winged helix-like DNA-binding domain superfamily/Winged helix DNA-binding domain"/>
    <property type="match status" value="1"/>
</dbReference>
<dbReference type="SUPFAM" id="SSF46785">
    <property type="entry name" value="Winged helix' DNA-binding domain"/>
    <property type="match status" value="1"/>
</dbReference>
<evidence type="ECO:0000256" key="1">
    <source>
        <dbReference type="ARBA" id="ARBA00023015"/>
    </source>
</evidence>
<name>A0ABQ3QR35_9ACTN</name>
<evidence type="ECO:0000313" key="5">
    <source>
        <dbReference type="EMBL" id="GHI39708.1"/>
    </source>
</evidence>
<dbReference type="EMBL" id="BNDY01000014">
    <property type="protein sequence ID" value="GHI39708.1"/>
    <property type="molecule type" value="Genomic_DNA"/>
</dbReference>
<dbReference type="PANTHER" id="PTHR44846">
    <property type="entry name" value="MANNOSYL-D-GLYCERATE TRANSPORT/METABOLISM SYSTEM REPRESSOR MNGR-RELATED"/>
    <property type="match status" value="1"/>
</dbReference>
<proteinExistence type="predicted"/>
<dbReference type="Gene3D" id="3.40.1410.10">
    <property type="entry name" value="Chorismate lyase-like"/>
    <property type="match status" value="1"/>
</dbReference>
<dbReference type="Proteomes" id="UP001050808">
    <property type="component" value="Unassembled WGS sequence"/>
</dbReference>
<keyword evidence="3" id="KW-0804">Transcription</keyword>
<accession>A0ABQ3QR35</accession>
<evidence type="ECO:0000259" key="4">
    <source>
        <dbReference type="PROSITE" id="PS50949"/>
    </source>
</evidence>
<dbReference type="CDD" id="cd07377">
    <property type="entry name" value="WHTH_GntR"/>
    <property type="match status" value="1"/>
</dbReference>